<dbReference type="InterPro" id="IPR055355">
    <property type="entry name" value="ZP-C"/>
</dbReference>
<dbReference type="Pfam" id="PF00100">
    <property type="entry name" value="Zona_pellucida"/>
    <property type="match status" value="1"/>
</dbReference>
<evidence type="ECO:0000256" key="1">
    <source>
        <dbReference type="ARBA" id="ARBA00022729"/>
    </source>
</evidence>
<sequence length="131" mass="15154">MTYPILEHYGRFRFRSFRFLKHYPSVYLRCEILICDSNDSNTRCTKGCISRHKREISSYKWKGDAVIGPLRLKREESSMDRSGENVFLELITSVDLTGFFCELFKSTFSIINSNATTELQTSRTASISIST</sequence>
<proteinExistence type="predicted"/>
<keyword evidence="2" id="KW-1015">Disulfide bond</keyword>
<dbReference type="Gene3D" id="2.60.40.4100">
    <property type="entry name" value="Zona pellucida, ZP-C domain"/>
    <property type="match status" value="1"/>
</dbReference>
<dbReference type="PANTHER" id="PTHR14002">
    <property type="entry name" value="ENDOGLIN/TGF-BETA RECEPTOR TYPE III"/>
    <property type="match status" value="1"/>
</dbReference>
<keyword evidence="1" id="KW-0732">Signal</keyword>
<reference evidence="4" key="1">
    <citation type="submission" date="2017-07" db="EMBL/GenBank/DDBJ databases">
        <authorList>
            <person name="Mikheyev A."/>
            <person name="Grau M."/>
        </authorList>
    </citation>
    <scope>NUCLEOTIDE SEQUENCE</scope>
    <source>
        <tissue evidence="4">Venom_gland</tissue>
    </source>
</reference>
<dbReference type="AlphaFoldDB" id="A0A2D4F9I4"/>
<dbReference type="InterPro" id="IPR001507">
    <property type="entry name" value="ZP_dom"/>
</dbReference>
<evidence type="ECO:0000313" key="4">
    <source>
        <dbReference type="EMBL" id="LAA44138.1"/>
    </source>
</evidence>
<dbReference type="PANTHER" id="PTHR14002:SF27">
    <property type="entry name" value="CUB AND ZONA PELLUCIDA-LIKE DOMAIN-CONTAINING PROTEIN 1"/>
    <property type="match status" value="1"/>
</dbReference>
<organism evidence="4">
    <name type="scientific">Micrurus corallinus</name>
    <name type="common">Brazilian coral snake</name>
    <dbReference type="NCBI Taxonomy" id="54390"/>
    <lineage>
        <taxon>Eukaryota</taxon>
        <taxon>Metazoa</taxon>
        <taxon>Chordata</taxon>
        <taxon>Craniata</taxon>
        <taxon>Vertebrata</taxon>
        <taxon>Euteleostomi</taxon>
        <taxon>Lepidosauria</taxon>
        <taxon>Squamata</taxon>
        <taxon>Bifurcata</taxon>
        <taxon>Unidentata</taxon>
        <taxon>Episquamata</taxon>
        <taxon>Toxicofera</taxon>
        <taxon>Serpentes</taxon>
        <taxon>Colubroidea</taxon>
        <taxon>Elapidae</taxon>
        <taxon>Elapinae</taxon>
        <taxon>Micrurus</taxon>
    </lineage>
</organism>
<feature type="domain" description="ZP" evidence="3">
    <location>
        <begin position="1"/>
        <end position="51"/>
    </location>
</feature>
<accession>A0A2D4F9I4</accession>
<evidence type="ECO:0000259" key="3">
    <source>
        <dbReference type="PROSITE" id="PS51034"/>
    </source>
</evidence>
<dbReference type="InterPro" id="IPR042235">
    <property type="entry name" value="ZP-C_dom"/>
</dbReference>
<name>A0A2D4F9I4_MICCO</name>
<evidence type="ECO:0000256" key="2">
    <source>
        <dbReference type="ARBA" id="ARBA00023157"/>
    </source>
</evidence>
<protein>
    <recommendedName>
        <fullName evidence="3">ZP domain-containing protein</fullName>
    </recommendedName>
</protein>
<dbReference type="EMBL" id="IACJ01050241">
    <property type="protein sequence ID" value="LAA44138.1"/>
    <property type="molecule type" value="Transcribed_RNA"/>
</dbReference>
<reference evidence="4" key="2">
    <citation type="submission" date="2017-11" db="EMBL/GenBank/DDBJ databases">
        <title>Coralsnake Venomics: Analyses of Venom Gland Transcriptomes and Proteomes of Six Brazilian Taxa.</title>
        <authorList>
            <person name="Aird S.D."/>
            <person name="Jorge da Silva N."/>
            <person name="Qiu L."/>
            <person name="Villar-Briones A."/>
            <person name="Aparecida-Saddi V."/>
            <person name="Campos-Telles M.P."/>
            <person name="Grau M."/>
            <person name="Mikheyev A.S."/>
        </authorList>
    </citation>
    <scope>NUCLEOTIDE SEQUENCE</scope>
    <source>
        <tissue evidence="4">Venom_gland</tissue>
    </source>
</reference>
<dbReference type="PROSITE" id="PS51034">
    <property type="entry name" value="ZP_2"/>
    <property type="match status" value="1"/>
</dbReference>